<keyword evidence="6 12" id="KW-0378">Hydrolase</keyword>
<evidence type="ECO:0000256" key="10">
    <source>
        <dbReference type="PIRSR" id="PIRSR601842-1"/>
    </source>
</evidence>
<dbReference type="KEGG" id="more:E1B28_005476"/>
<dbReference type="InterPro" id="IPR001842">
    <property type="entry name" value="Peptidase_M36"/>
</dbReference>
<dbReference type="GO" id="GO:0008270">
    <property type="term" value="F:zinc ion binding"/>
    <property type="evidence" value="ECO:0007669"/>
    <property type="project" value="InterPro"/>
</dbReference>
<dbReference type="GO" id="GO:0006508">
    <property type="term" value="P:proteolysis"/>
    <property type="evidence" value="ECO:0007669"/>
    <property type="project" value="UniProtKB-KW"/>
</dbReference>
<dbReference type="RefSeq" id="XP_043011123.1">
    <property type="nucleotide sequence ID" value="XM_043150039.1"/>
</dbReference>
<protein>
    <recommendedName>
        <fullName evidence="12">Extracellular metalloproteinase</fullName>
        <ecNumber evidence="12">3.4.24.-</ecNumber>
    </recommendedName>
    <alternativeName>
        <fullName evidence="12">Fungalysin</fullName>
    </alternativeName>
</protein>
<evidence type="ECO:0000313" key="14">
    <source>
        <dbReference type="Proteomes" id="UP001049176"/>
    </source>
</evidence>
<dbReference type="GeneID" id="66074552"/>
<dbReference type="PANTHER" id="PTHR33478">
    <property type="entry name" value="EXTRACELLULAR METALLOPROTEINASE MEP"/>
    <property type="match status" value="1"/>
</dbReference>
<gene>
    <name evidence="13" type="ORF">E1B28_005476</name>
</gene>
<reference evidence="13" key="1">
    <citation type="journal article" date="2021" name="Genome Biol. Evol.">
        <title>The assembled and annotated genome of the fairy-ring fungus Marasmius oreades.</title>
        <authorList>
            <person name="Hiltunen M."/>
            <person name="Ament-Velasquez S.L."/>
            <person name="Johannesson H."/>
        </authorList>
    </citation>
    <scope>NUCLEOTIDE SEQUENCE</scope>
    <source>
        <strain evidence="13">03SP1</strain>
    </source>
</reference>
<keyword evidence="3 12" id="KW-0964">Secreted</keyword>
<keyword evidence="12" id="KW-0732">Signal</keyword>
<comment type="cofactor">
    <cofactor evidence="11">
        <name>Zn(2+)</name>
        <dbReference type="ChEBI" id="CHEBI:29105"/>
    </cofactor>
    <text evidence="11">Binds 1 zinc ion per subunit.</text>
</comment>
<dbReference type="GO" id="GO:0005615">
    <property type="term" value="C:extracellular space"/>
    <property type="evidence" value="ECO:0007669"/>
    <property type="project" value="InterPro"/>
</dbReference>
<dbReference type="AlphaFoldDB" id="A0A9P7UUL4"/>
<evidence type="ECO:0000256" key="3">
    <source>
        <dbReference type="ARBA" id="ARBA00022525"/>
    </source>
</evidence>
<sequence>MVLFSRFFSSVLLAVLYASYGKAAARPGDVKFSTHHVRDLGNGVKVEVFHPPSNYKTFGEGLDVPSSFFDAPIENKTVSFVSSNLNVDSAKVSFKSGFTKDNDESFGYAEQVHDGIPFVNAVANVAFKDNKVVAFGQSFVDTSKAADSKPSVDVSAVISKVEETLQGKKNDIEPTLEYLAQPDGTAALVHVFQVQNDDTGTWYQAYIDAHSGNLLSVTDFVAEASYRVLPVFKMDPTEGLELLTDPSLPSASPNGWHLSKGKDTSGNNVISFKGPQANTTTESSDGLIFDYTYDPSVGPTEGDNIDAARTNGFYVINTHHDTLYQYGFTESAFNFQKDNFGKGGRGNDQVLLSIQDAAGTNNADFATPPDGQSGRCRMFIFTITTPNRDGVLQNDIPLHEMTHGLTNRMTGGGTAKCLQSLESGGMGEGWSDAVAEWFVRSDTPEITDFVTGTWVLNNTEGVRSRPYSTSMTTNPLKYSDVAKLDEVHDIGEVS</sequence>
<keyword evidence="9 12" id="KW-0865">Zymogen</keyword>
<comment type="subcellular location">
    <subcellularLocation>
        <location evidence="1 12">Secreted</location>
    </subcellularLocation>
</comment>
<dbReference type="Proteomes" id="UP001049176">
    <property type="component" value="Chromosome 3"/>
</dbReference>
<dbReference type="InterPro" id="IPR050371">
    <property type="entry name" value="Fungal_virulence_M36"/>
</dbReference>
<evidence type="ECO:0000256" key="7">
    <source>
        <dbReference type="ARBA" id="ARBA00022833"/>
    </source>
</evidence>
<keyword evidence="8 12" id="KW-0482">Metalloprotease</keyword>
<comment type="caution">
    <text evidence="13">The sequence shown here is derived from an EMBL/GenBank/DDBJ whole genome shotgun (WGS) entry which is preliminary data.</text>
</comment>
<comment type="similarity">
    <text evidence="2 12">Belongs to the peptidase M36 family.</text>
</comment>
<accession>A0A9P7UUL4</accession>
<dbReference type="PANTHER" id="PTHR33478:SF1">
    <property type="entry name" value="EXTRACELLULAR METALLOPROTEINASE MEP"/>
    <property type="match status" value="1"/>
</dbReference>
<keyword evidence="7 11" id="KW-0862">Zinc</keyword>
<feature type="binding site" evidence="11">
    <location>
        <position position="223"/>
    </location>
    <ligand>
        <name>Zn(2+)</name>
        <dbReference type="ChEBI" id="CHEBI:29105"/>
        <note>catalytic</note>
    </ligand>
</feature>
<name>A0A9P7UUL4_9AGAR</name>
<dbReference type="Gene3D" id="3.10.170.10">
    <property type="match status" value="1"/>
</dbReference>
<feature type="active site" evidence="10">
    <location>
        <position position="400"/>
    </location>
</feature>
<dbReference type="Pfam" id="PF02128">
    <property type="entry name" value="Peptidase_M36"/>
    <property type="match status" value="1"/>
</dbReference>
<dbReference type="EC" id="3.4.24.-" evidence="12"/>
<evidence type="ECO:0000256" key="12">
    <source>
        <dbReference type="RuleBase" id="RU364017"/>
    </source>
</evidence>
<dbReference type="PRINTS" id="PR00999">
    <property type="entry name" value="FUNGALYSIN"/>
</dbReference>
<dbReference type="InterPro" id="IPR027268">
    <property type="entry name" value="Peptidase_M4/M1_CTD_sf"/>
</dbReference>
<keyword evidence="4 12" id="KW-0645">Protease</keyword>
<feature type="binding site" evidence="11">
    <location>
        <position position="399"/>
    </location>
    <ligand>
        <name>Zn(2+)</name>
        <dbReference type="ChEBI" id="CHEBI:29105"/>
        <note>catalytic</note>
    </ligand>
</feature>
<dbReference type="Gene3D" id="1.10.390.10">
    <property type="entry name" value="Neutral Protease Domain 2"/>
    <property type="match status" value="1"/>
</dbReference>
<feature type="binding site" evidence="11">
    <location>
        <position position="403"/>
    </location>
    <ligand>
        <name>Zn(2+)</name>
        <dbReference type="ChEBI" id="CHEBI:29105"/>
        <note>catalytic</note>
    </ligand>
</feature>
<dbReference type="OrthoDB" id="3227768at2759"/>
<feature type="chain" id="PRO_5040533516" description="Extracellular metalloproteinase" evidence="12">
    <location>
        <begin position="26"/>
        <end position="494"/>
    </location>
</feature>
<keyword evidence="5 11" id="KW-0479">Metal-binding</keyword>
<feature type="binding site" evidence="11">
    <location>
        <position position="428"/>
    </location>
    <ligand>
        <name>Zn(2+)</name>
        <dbReference type="ChEBI" id="CHEBI:29105"/>
        <note>catalytic</note>
    </ligand>
</feature>
<dbReference type="GO" id="GO:0004222">
    <property type="term" value="F:metalloendopeptidase activity"/>
    <property type="evidence" value="ECO:0007669"/>
    <property type="project" value="InterPro"/>
</dbReference>
<evidence type="ECO:0000256" key="1">
    <source>
        <dbReference type="ARBA" id="ARBA00004613"/>
    </source>
</evidence>
<organism evidence="13 14">
    <name type="scientific">Marasmius oreades</name>
    <name type="common">fairy-ring Marasmius</name>
    <dbReference type="NCBI Taxonomy" id="181124"/>
    <lineage>
        <taxon>Eukaryota</taxon>
        <taxon>Fungi</taxon>
        <taxon>Dikarya</taxon>
        <taxon>Basidiomycota</taxon>
        <taxon>Agaricomycotina</taxon>
        <taxon>Agaricomycetes</taxon>
        <taxon>Agaricomycetidae</taxon>
        <taxon>Agaricales</taxon>
        <taxon>Marasmiineae</taxon>
        <taxon>Marasmiaceae</taxon>
        <taxon>Marasmius</taxon>
    </lineage>
</organism>
<evidence type="ECO:0000256" key="9">
    <source>
        <dbReference type="ARBA" id="ARBA00023145"/>
    </source>
</evidence>
<evidence type="ECO:0000256" key="5">
    <source>
        <dbReference type="ARBA" id="ARBA00022723"/>
    </source>
</evidence>
<proteinExistence type="inferred from homology"/>
<dbReference type="EMBL" id="CM032183">
    <property type="protein sequence ID" value="KAG7094653.1"/>
    <property type="molecule type" value="Genomic_DNA"/>
</dbReference>
<evidence type="ECO:0000256" key="6">
    <source>
        <dbReference type="ARBA" id="ARBA00022801"/>
    </source>
</evidence>
<evidence type="ECO:0000256" key="11">
    <source>
        <dbReference type="PIRSR" id="PIRSR601842-2"/>
    </source>
</evidence>
<dbReference type="CDD" id="cd09596">
    <property type="entry name" value="M36"/>
    <property type="match status" value="1"/>
</dbReference>
<evidence type="ECO:0000256" key="4">
    <source>
        <dbReference type="ARBA" id="ARBA00022670"/>
    </source>
</evidence>
<keyword evidence="14" id="KW-1185">Reference proteome</keyword>
<feature type="signal peptide" evidence="12">
    <location>
        <begin position="1"/>
        <end position="25"/>
    </location>
</feature>
<evidence type="ECO:0000313" key="13">
    <source>
        <dbReference type="EMBL" id="KAG7094653.1"/>
    </source>
</evidence>
<evidence type="ECO:0000256" key="8">
    <source>
        <dbReference type="ARBA" id="ARBA00023049"/>
    </source>
</evidence>
<evidence type="ECO:0000256" key="2">
    <source>
        <dbReference type="ARBA" id="ARBA00006006"/>
    </source>
</evidence>
<dbReference type="SUPFAM" id="SSF55486">
    <property type="entry name" value="Metalloproteases ('zincins'), catalytic domain"/>
    <property type="match status" value="1"/>
</dbReference>